<dbReference type="NCBIfam" id="TIGR00468">
    <property type="entry name" value="pheS"/>
    <property type="match status" value="1"/>
</dbReference>
<dbReference type="PANTHER" id="PTHR11538">
    <property type="entry name" value="PHENYLALANYL-TRNA SYNTHETASE"/>
    <property type="match status" value="1"/>
</dbReference>
<feature type="binding site" evidence="11">
    <location>
        <position position="441"/>
    </location>
    <ligand>
        <name>L-phenylalanine</name>
        <dbReference type="ChEBI" id="CHEBI:58095"/>
    </ligand>
</feature>
<dbReference type="EMBL" id="LNJE01000007">
    <property type="protein sequence ID" value="KYC57918.1"/>
    <property type="molecule type" value="Genomic_DNA"/>
</dbReference>
<dbReference type="EMBL" id="LNJB01000002">
    <property type="protein sequence ID" value="KYC55312.1"/>
    <property type="molecule type" value="Genomic_DNA"/>
</dbReference>
<keyword evidence="6 11" id="KW-0547">Nucleotide-binding</keyword>
<dbReference type="InterPro" id="IPR022917">
    <property type="entry name" value="Phe_tRNA_ligase_alpha_bac/arc"/>
</dbReference>
<dbReference type="PROSITE" id="PS50862">
    <property type="entry name" value="AA_TRNA_LIGASE_II"/>
    <property type="match status" value="1"/>
</dbReference>
<evidence type="ECO:0000256" key="10">
    <source>
        <dbReference type="ARBA" id="ARBA00023146"/>
    </source>
</evidence>
<dbReference type="Proteomes" id="UP000092420">
    <property type="component" value="Unassembled WGS sequence"/>
</dbReference>
<dbReference type="GO" id="GO:0005737">
    <property type="term" value="C:cytoplasm"/>
    <property type="evidence" value="ECO:0007669"/>
    <property type="project" value="UniProtKB-SubCell"/>
</dbReference>
<evidence type="ECO:0000256" key="3">
    <source>
        <dbReference type="ARBA" id="ARBA00022490"/>
    </source>
</evidence>
<dbReference type="PATRIC" id="fig|1706433.3.peg.296"/>
<keyword evidence="8 11" id="KW-0460">Magnesium</keyword>
<comment type="similarity">
    <text evidence="2 11">Belongs to the class-II aminoacyl-tRNA synthetase family. Phe-tRNA synthetase alpha subunit type 2 subfamily.</text>
</comment>
<comment type="catalytic activity">
    <reaction evidence="11">
        <text>tRNA(Phe) + L-phenylalanine + ATP = L-phenylalanyl-tRNA(Phe) + AMP + diphosphate + H(+)</text>
        <dbReference type="Rhea" id="RHEA:19413"/>
        <dbReference type="Rhea" id="RHEA-COMP:9668"/>
        <dbReference type="Rhea" id="RHEA-COMP:9699"/>
        <dbReference type="ChEBI" id="CHEBI:15378"/>
        <dbReference type="ChEBI" id="CHEBI:30616"/>
        <dbReference type="ChEBI" id="CHEBI:33019"/>
        <dbReference type="ChEBI" id="CHEBI:58095"/>
        <dbReference type="ChEBI" id="CHEBI:78442"/>
        <dbReference type="ChEBI" id="CHEBI:78531"/>
        <dbReference type="ChEBI" id="CHEBI:456215"/>
        <dbReference type="EC" id="6.1.1.20"/>
    </reaction>
</comment>
<dbReference type="InterPro" id="IPR006195">
    <property type="entry name" value="aa-tRNA-synth_II"/>
</dbReference>
<comment type="caution">
    <text evidence="14">The sequence shown here is derived from an EMBL/GenBank/DDBJ whole genome shotgun (WGS) entry which is preliminary data.</text>
</comment>
<dbReference type="GO" id="GO:0000287">
    <property type="term" value="F:magnesium ion binding"/>
    <property type="evidence" value="ECO:0007669"/>
    <property type="project" value="UniProtKB-UniRule"/>
</dbReference>
<dbReference type="PATRIC" id="fig|1706435.3.peg.797"/>
<evidence type="ECO:0000256" key="4">
    <source>
        <dbReference type="ARBA" id="ARBA00022598"/>
    </source>
</evidence>
<dbReference type="GO" id="GO:0004826">
    <property type="term" value="F:phenylalanine-tRNA ligase activity"/>
    <property type="evidence" value="ECO:0007669"/>
    <property type="project" value="UniProtKB-UniRule"/>
</dbReference>
<evidence type="ECO:0000259" key="12">
    <source>
        <dbReference type="PROSITE" id="PS50862"/>
    </source>
</evidence>
<comment type="subunit">
    <text evidence="11">Tetramer of two alpha and two beta subunits.</text>
</comment>
<keyword evidence="9 11" id="KW-0648">Protein biosynthesis</keyword>
<dbReference type="NCBIfam" id="NF003210">
    <property type="entry name" value="PRK04172.1"/>
    <property type="match status" value="1"/>
</dbReference>
<reference evidence="14 15" key="1">
    <citation type="journal article" date="2016" name="ISME J.">
        <title>Chasing the elusive Euryarchaeota class WSA2: genomes reveal a uniquely fastidious methyl-reducing methanogen.</title>
        <authorList>
            <person name="Nobu M.K."/>
            <person name="Narihiro T."/>
            <person name="Kuroda K."/>
            <person name="Mei R."/>
            <person name="Liu W.T."/>
        </authorList>
    </citation>
    <scope>NUCLEOTIDE SEQUENCE [LARGE SCALE GENOMIC DNA]</scope>
    <source>
        <strain evidence="13">ADurb1013_Bin02101</strain>
        <strain evidence="14">ADurb1213_Bin02801</strain>
    </source>
</reference>
<feature type="domain" description="Aminoacyl-transfer RNA synthetases class-II family profile" evidence="12">
    <location>
        <begin position="240"/>
        <end position="491"/>
    </location>
</feature>
<evidence type="ECO:0000256" key="1">
    <source>
        <dbReference type="ARBA" id="ARBA00004496"/>
    </source>
</evidence>
<keyword evidence="3 11" id="KW-0963">Cytoplasm</keyword>
<dbReference type="AlphaFoldDB" id="A0A150JLE9"/>
<comment type="cofactor">
    <cofactor evidence="11">
        <name>Mg(2+)</name>
        <dbReference type="ChEBI" id="CHEBI:18420"/>
    </cofactor>
    <text evidence="11">Binds 2 magnesium ions per tetramer.</text>
</comment>
<dbReference type="InterPro" id="IPR036390">
    <property type="entry name" value="WH_DNA-bd_sf"/>
</dbReference>
<sequence>MLSKQEKIILKLLGELNGESNPEEIANISNLPEVAVMRTLLYLSSKDLVVVDERNISNLILTEDGQKSITNGLIEKIFIKGLKEKIPISKVQLSEEEKNIAIGIARKNGWISIEKTNGSLSFFITDKGNMALNEKTHEEIALEDISKKKIVNDNLINILIKRKLVEKKLNVIRKVYLTELGKLELSKGIEITEEISELTPEMLKNQNWRAFTLKRFDISSDVKTYYPAKKHFVNQAIEYIRKIWLEMGFKEMSGPMIDTSFWVFDALFQPQDHPARDMQDTFFIESPRQGQIDPKFSDKVCAMHEHGGGINSKGWGYNWDKRVSKEYVLRTHTTSLSVRTLSTLKLDDLPAKFFSVGKVFRNEKLDWKHLFEFYQTDGIVVDEDANFKHLLGYLKRFLNKLGHSKIRFRPAYFPYTEPSIEVDIYNRTKGEWVELLGAGIFRPEVVVPLLGRDVPVLAWGPGFGRLIMDYYGLTDIRQKYTNDLDMMKKLPIWIKG</sequence>
<dbReference type="HAMAP" id="MF_00282">
    <property type="entry name" value="Phe_tRNA_synth_alpha2"/>
    <property type="match status" value="1"/>
</dbReference>
<dbReference type="GO" id="GO:0006432">
    <property type="term" value="P:phenylalanyl-tRNA aminoacylation"/>
    <property type="evidence" value="ECO:0007669"/>
    <property type="project" value="UniProtKB-UniRule"/>
</dbReference>
<dbReference type="InterPro" id="IPR004529">
    <property type="entry name" value="Phe-tRNA-synth_IIc_asu"/>
</dbReference>
<evidence type="ECO:0000256" key="5">
    <source>
        <dbReference type="ARBA" id="ARBA00022723"/>
    </source>
</evidence>
<keyword evidence="4 11" id="KW-0436">Ligase</keyword>
<dbReference type="Pfam" id="PF01409">
    <property type="entry name" value="tRNA-synt_2d"/>
    <property type="match status" value="1"/>
</dbReference>
<gene>
    <name evidence="11 14" type="primary">pheS</name>
    <name evidence="13" type="ORF">AN188_00298</name>
    <name evidence="14" type="ORF">APG09_00805</name>
</gene>
<dbReference type="Gene3D" id="1.10.10.2320">
    <property type="match status" value="1"/>
</dbReference>
<dbReference type="SUPFAM" id="SSF46785">
    <property type="entry name" value="Winged helix' DNA-binding domain"/>
    <property type="match status" value="1"/>
</dbReference>
<dbReference type="GO" id="GO:0000049">
    <property type="term" value="F:tRNA binding"/>
    <property type="evidence" value="ECO:0007669"/>
    <property type="project" value="InterPro"/>
</dbReference>
<evidence type="ECO:0000313" key="14">
    <source>
        <dbReference type="EMBL" id="KYC57918.1"/>
    </source>
</evidence>
<dbReference type="InterPro" id="IPR045864">
    <property type="entry name" value="aa-tRNA-synth_II/BPL/LPL"/>
</dbReference>
<evidence type="ECO:0000256" key="2">
    <source>
        <dbReference type="ARBA" id="ARBA00006703"/>
    </source>
</evidence>
<feature type="binding site" evidence="11">
    <location>
        <position position="417"/>
    </location>
    <ligand>
        <name>Mg(2+)</name>
        <dbReference type="ChEBI" id="CHEBI:18420"/>
        <note>ligand shared with heterodimeric partner</note>
    </ligand>
</feature>
<feature type="binding site" evidence="11">
    <location>
        <position position="334"/>
    </location>
    <ligand>
        <name>L-phenylalanine</name>
        <dbReference type="ChEBI" id="CHEBI:58095"/>
    </ligand>
</feature>
<comment type="caution">
    <text evidence="11">Lacks conserved residue(s) required for the propagation of feature annotation.</text>
</comment>
<dbReference type="PANTHER" id="PTHR11538:SF40">
    <property type="entry name" value="PHENYLALANINE--TRNA LIGASE ALPHA SUBUNIT"/>
    <property type="match status" value="1"/>
</dbReference>
<protein>
    <recommendedName>
        <fullName evidence="11">Phenylalanine--tRNA ligase alpha subunit</fullName>
        <ecNumber evidence="11">6.1.1.20</ecNumber>
    </recommendedName>
    <alternativeName>
        <fullName evidence="11">Phenylalanyl-tRNA synthetase alpha subunit</fullName>
        <shortName evidence="11">PheRS</shortName>
    </alternativeName>
</protein>
<dbReference type="GO" id="GO:0005524">
    <property type="term" value="F:ATP binding"/>
    <property type="evidence" value="ECO:0007669"/>
    <property type="project" value="UniProtKB-UniRule"/>
</dbReference>
<keyword evidence="7 11" id="KW-0067">ATP-binding</keyword>
<dbReference type="Gene3D" id="3.30.930.10">
    <property type="entry name" value="Bira Bifunctional Protein, Domain 2"/>
    <property type="match status" value="1"/>
</dbReference>
<feature type="binding site" evidence="11">
    <location>
        <position position="415"/>
    </location>
    <ligand>
        <name>L-phenylalanine</name>
        <dbReference type="ChEBI" id="CHEBI:58095"/>
    </ligand>
</feature>
<name>A0A150JLE9_9EURY</name>
<dbReference type="CDD" id="cd00496">
    <property type="entry name" value="PheRS_alpha_core"/>
    <property type="match status" value="1"/>
</dbReference>
<accession>A0A150JLE9</accession>
<evidence type="ECO:0000256" key="9">
    <source>
        <dbReference type="ARBA" id="ARBA00022917"/>
    </source>
</evidence>
<organism evidence="14">
    <name type="scientific">Candidatus Methanofastidiosum methylothiophilum</name>
    <dbReference type="NCBI Taxonomy" id="1705564"/>
    <lineage>
        <taxon>Archaea</taxon>
        <taxon>Methanobacteriati</taxon>
        <taxon>Methanobacteriota</taxon>
        <taxon>Stenosarchaea group</taxon>
        <taxon>Candidatus Methanofastidiosia</taxon>
        <taxon>Candidatus Methanofastidiosales</taxon>
        <taxon>Candidatus Methanofastidiosaceae</taxon>
        <taxon>Candidatus Methanofastidiosum</taxon>
    </lineage>
</organism>
<evidence type="ECO:0000256" key="8">
    <source>
        <dbReference type="ARBA" id="ARBA00022842"/>
    </source>
</evidence>
<dbReference type="EC" id="6.1.1.20" evidence="11"/>
<evidence type="ECO:0000313" key="13">
    <source>
        <dbReference type="EMBL" id="KYC55312.1"/>
    </source>
</evidence>
<keyword evidence="10 11" id="KW-0030">Aminoacyl-tRNA synthetase</keyword>
<dbReference type="InterPro" id="IPR002319">
    <property type="entry name" value="Phenylalanyl-tRNA_Synthase"/>
</dbReference>
<keyword evidence="5 11" id="KW-0479">Metal-binding</keyword>
<accession>A0A150JDI1</accession>
<accession>A0A150JIT6</accession>
<proteinExistence type="inferred from homology"/>
<dbReference type="Gene3D" id="3.30.1370.240">
    <property type="match status" value="1"/>
</dbReference>
<evidence type="ECO:0000313" key="15">
    <source>
        <dbReference type="Proteomes" id="UP000092420"/>
    </source>
</evidence>
<evidence type="ECO:0000256" key="11">
    <source>
        <dbReference type="HAMAP-Rule" id="MF_00282"/>
    </source>
</evidence>
<dbReference type="SUPFAM" id="SSF55681">
    <property type="entry name" value="Class II aaRS and biotin synthetases"/>
    <property type="match status" value="1"/>
</dbReference>
<comment type="subcellular location">
    <subcellularLocation>
        <location evidence="1 11">Cytoplasm</location>
    </subcellularLocation>
</comment>
<evidence type="ECO:0000256" key="7">
    <source>
        <dbReference type="ARBA" id="ARBA00022840"/>
    </source>
</evidence>
<dbReference type="Gene3D" id="1.10.10.2330">
    <property type="match status" value="1"/>
</dbReference>
<evidence type="ECO:0000256" key="6">
    <source>
        <dbReference type="ARBA" id="ARBA00022741"/>
    </source>
</evidence>